<evidence type="ECO:0000259" key="5">
    <source>
        <dbReference type="Pfam" id="PF01420"/>
    </source>
</evidence>
<dbReference type="CDD" id="cd17243">
    <property type="entry name" value="RMtype1_S_AchA6I-TRD2-CR2_like"/>
    <property type="match status" value="1"/>
</dbReference>
<dbReference type="EC" id="3.1.21.3" evidence="6"/>
<dbReference type="GO" id="GO:0009035">
    <property type="term" value="F:type I site-specific deoxyribonuclease activity"/>
    <property type="evidence" value="ECO:0007669"/>
    <property type="project" value="UniProtKB-EC"/>
</dbReference>
<protein>
    <submittedName>
        <fullName evidence="6">Type I restriction enzyme S subunit</fullName>
        <ecNumber evidence="6">3.1.21.3</ecNumber>
    </submittedName>
</protein>
<feature type="domain" description="Type I restriction modification DNA specificity" evidence="5">
    <location>
        <begin position="200"/>
        <end position="349"/>
    </location>
</feature>
<evidence type="ECO:0000313" key="7">
    <source>
        <dbReference type="Proteomes" id="UP000557717"/>
    </source>
</evidence>
<dbReference type="PANTHER" id="PTHR30408">
    <property type="entry name" value="TYPE-1 RESTRICTION ENZYME ECOKI SPECIFICITY PROTEIN"/>
    <property type="match status" value="1"/>
</dbReference>
<dbReference type="GO" id="GO:0003677">
    <property type="term" value="F:DNA binding"/>
    <property type="evidence" value="ECO:0007669"/>
    <property type="project" value="UniProtKB-KW"/>
</dbReference>
<evidence type="ECO:0000256" key="1">
    <source>
        <dbReference type="ARBA" id="ARBA00010923"/>
    </source>
</evidence>
<evidence type="ECO:0000256" key="2">
    <source>
        <dbReference type="ARBA" id="ARBA00022747"/>
    </source>
</evidence>
<evidence type="ECO:0000313" key="6">
    <source>
        <dbReference type="EMBL" id="MBB5349966.1"/>
    </source>
</evidence>
<dbReference type="PANTHER" id="PTHR30408:SF13">
    <property type="entry name" value="TYPE I RESTRICTION ENZYME HINDI SPECIFICITY SUBUNIT"/>
    <property type="match status" value="1"/>
</dbReference>
<comment type="similarity">
    <text evidence="1">Belongs to the type-I restriction system S methylase family.</text>
</comment>
<keyword evidence="7" id="KW-1185">Reference proteome</keyword>
<keyword evidence="6" id="KW-0378">Hydrolase</keyword>
<keyword evidence="2" id="KW-0680">Restriction system</keyword>
<evidence type="ECO:0000256" key="4">
    <source>
        <dbReference type="SAM" id="MobiDB-lite"/>
    </source>
</evidence>
<comment type="caution">
    <text evidence="6">The sequence shown here is derived from an EMBL/GenBank/DDBJ whole genome shotgun (WGS) entry which is preliminary data.</text>
</comment>
<evidence type="ECO:0000256" key="3">
    <source>
        <dbReference type="ARBA" id="ARBA00023125"/>
    </source>
</evidence>
<keyword evidence="3" id="KW-0238">DNA-binding</keyword>
<dbReference type="Proteomes" id="UP000557717">
    <property type="component" value="Unassembled WGS sequence"/>
</dbReference>
<dbReference type="InterPro" id="IPR000055">
    <property type="entry name" value="Restrct_endonuc_typeI_TRD"/>
</dbReference>
<proteinExistence type="inferred from homology"/>
<name>A0A840UYR0_9BACT</name>
<dbReference type="InterPro" id="IPR052021">
    <property type="entry name" value="Type-I_RS_S_subunit"/>
</dbReference>
<feature type="domain" description="Type I restriction modification DNA specificity" evidence="5">
    <location>
        <begin position="17"/>
        <end position="118"/>
    </location>
</feature>
<dbReference type="InterPro" id="IPR044946">
    <property type="entry name" value="Restrct_endonuc_typeI_TRD_sf"/>
</dbReference>
<dbReference type="Pfam" id="PF01420">
    <property type="entry name" value="Methylase_S"/>
    <property type="match status" value="2"/>
</dbReference>
<dbReference type="AlphaFoldDB" id="A0A840UYR0"/>
<accession>A0A840UYR0</accession>
<dbReference type="GO" id="GO:0009307">
    <property type="term" value="P:DNA restriction-modification system"/>
    <property type="evidence" value="ECO:0007669"/>
    <property type="project" value="UniProtKB-KW"/>
</dbReference>
<dbReference type="EMBL" id="JACHFD010000001">
    <property type="protein sequence ID" value="MBB5349966.1"/>
    <property type="molecule type" value="Genomic_DNA"/>
</dbReference>
<feature type="region of interest" description="Disordered" evidence="4">
    <location>
        <begin position="139"/>
        <end position="174"/>
    </location>
</feature>
<dbReference type="Gene3D" id="3.90.220.20">
    <property type="entry name" value="DNA methylase specificity domains"/>
    <property type="match status" value="2"/>
</dbReference>
<dbReference type="RefSeq" id="WP_184014891.1">
    <property type="nucleotide sequence ID" value="NZ_JACHFD010000001.1"/>
</dbReference>
<dbReference type="SUPFAM" id="SSF116734">
    <property type="entry name" value="DNA methylase specificity domain"/>
    <property type="match status" value="2"/>
</dbReference>
<sequence>MTPSRGDLLYSREGTYFGIAAEVPENTRVCLGQRMVLIRPKPEVLDFSFLRYWLNSSIMAVHIHGYRDGSVAERLNLPTIRALPVLLPPLQMQKTIAAVLGALDDKIELNRRMNATLEAMARALFQSWFIDFDPVRANLDRNQPSPQPSPTGRGSKDLDQAKLPSPTGRRAGDEGCFALDPATAALFPDSFQDSELGHIPKGWEVCPLSEKIELLSGGTPKTSEPDYWDGDIPWYSVKDAPSETDVWVIETEKHVTRQGIENSAAQILPEGTTIISARGTVGKLALIGTPMAMNQSCYGVRGAKGCSDFFTYFVLQDAVGELQQRTHGTVFDTITRQTFETLNCAFPAPELTHAFDRSAAPLLSQIRANLHQSRILANLRDTLLPKLLSGDLSVPNIGKEVSI</sequence>
<gene>
    <name evidence="6" type="ORF">HNR46_000187</name>
</gene>
<reference evidence="6 7" key="1">
    <citation type="submission" date="2020-08" db="EMBL/GenBank/DDBJ databases">
        <title>Genomic Encyclopedia of Type Strains, Phase IV (KMG-IV): sequencing the most valuable type-strain genomes for metagenomic binning, comparative biology and taxonomic classification.</title>
        <authorList>
            <person name="Goeker M."/>
        </authorList>
    </citation>
    <scope>NUCLEOTIDE SEQUENCE [LARGE SCALE GENOMIC DNA]</scope>
    <source>
        <strain evidence="6 7">YC6886</strain>
    </source>
</reference>
<organism evidence="6 7">
    <name type="scientific">Haloferula luteola</name>
    <dbReference type="NCBI Taxonomy" id="595692"/>
    <lineage>
        <taxon>Bacteria</taxon>
        <taxon>Pseudomonadati</taxon>
        <taxon>Verrucomicrobiota</taxon>
        <taxon>Verrucomicrobiia</taxon>
        <taxon>Verrucomicrobiales</taxon>
        <taxon>Verrucomicrobiaceae</taxon>
        <taxon>Haloferula</taxon>
    </lineage>
</organism>